<dbReference type="GO" id="GO:0070988">
    <property type="term" value="P:demethylation"/>
    <property type="evidence" value="ECO:0007669"/>
    <property type="project" value="InterPro"/>
</dbReference>
<evidence type="ECO:0000313" key="4">
    <source>
        <dbReference type="Proteomes" id="UP000463700"/>
    </source>
</evidence>
<protein>
    <recommendedName>
        <fullName evidence="2">Fe2OG dioxygenase domain-containing protein</fullName>
    </recommendedName>
</protein>
<sequence>MRDLDKQFRGSPAAREILAVRTWHLSSVAGNATHCWPDRFAPKPSWVLGSDKVQFLDGDRPWADRKTSRRGEWFRADFDNEPTYNQALELARRLHPSSLRRCLRIADAELTASGSGKLSVDKTGHRLKVKGELSLALNDSVSFADELDVDHFRDWIAIGSVAERLPSPPRAALLESIESIQPAASLSGELAIGQRVLQPVRLPDDPPGLLTIPDFISGEQELALLAEVERGTWLTDLSRRVQHYGWKYDYKARMVESSAYQGPLPRWAADLAERLLRHGLVGELPDQVIVNEYVASQGIAKHIDCPGCFRGAVVTISLGESWGMLFRSPDGLRKIERVLQRRSAVVLDGEVREEWTHEIPKRKKEGTALRGRRISLTFRKVNPRTTKAKGAASRKKDKGS</sequence>
<dbReference type="InterPro" id="IPR037151">
    <property type="entry name" value="AlkB-like_sf"/>
</dbReference>
<dbReference type="GO" id="GO:0016491">
    <property type="term" value="F:oxidoreductase activity"/>
    <property type="evidence" value="ECO:0007669"/>
    <property type="project" value="TreeGrafter"/>
</dbReference>
<dbReference type="InterPro" id="IPR005123">
    <property type="entry name" value="Oxoglu/Fe-dep_dioxygenase_dom"/>
</dbReference>
<evidence type="ECO:0000256" key="1">
    <source>
        <dbReference type="SAM" id="MobiDB-lite"/>
    </source>
</evidence>
<dbReference type="PROSITE" id="PS51471">
    <property type="entry name" value="FE2OG_OXY"/>
    <property type="match status" value="1"/>
</dbReference>
<accession>A0A6N6W4P6</accession>
<dbReference type="EMBL" id="VOSW01000083">
    <property type="protein sequence ID" value="KAE8755647.1"/>
    <property type="molecule type" value="Genomic_DNA"/>
</dbReference>
<organism evidence="3 4">
    <name type="scientific">Paraburkholderia madseniana</name>
    <dbReference type="NCBI Taxonomy" id="2599607"/>
    <lineage>
        <taxon>Bacteria</taxon>
        <taxon>Pseudomonadati</taxon>
        <taxon>Pseudomonadota</taxon>
        <taxon>Betaproteobacteria</taxon>
        <taxon>Burkholderiales</taxon>
        <taxon>Burkholderiaceae</taxon>
        <taxon>Paraburkholderia</taxon>
    </lineage>
</organism>
<gene>
    <name evidence="3" type="ORF">FSO04_33225</name>
</gene>
<dbReference type="OrthoDB" id="190276at2"/>
<evidence type="ECO:0000259" key="2">
    <source>
        <dbReference type="PROSITE" id="PS51471"/>
    </source>
</evidence>
<name>A0A6N6W4P6_9BURK</name>
<dbReference type="GO" id="GO:0032451">
    <property type="term" value="F:demethylase activity"/>
    <property type="evidence" value="ECO:0007669"/>
    <property type="project" value="TreeGrafter"/>
</dbReference>
<dbReference type="InterPro" id="IPR027450">
    <property type="entry name" value="AlkB-like"/>
</dbReference>
<dbReference type="PANTHER" id="PTHR12463:SF1">
    <property type="entry name" value="2-OXOGLUTARATE AND FE-DEPENDENT OXYGENASE FAMILY PROTEIN"/>
    <property type="match status" value="1"/>
</dbReference>
<feature type="region of interest" description="Disordered" evidence="1">
    <location>
        <begin position="380"/>
        <end position="400"/>
    </location>
</feature>
<dbReference type="InterPro" id="IPR032857">
    <property type="entry name" value="ALKBH4"/>
</dbReference>
<dbReference type="Pfam" id="PF13532">
    <property type="entry name" value="2OG-FeII_Oxy_2"/>
    <property type="match status" value="1"/>
</dbReference>
<evidence type="ECO:0000313" key="3">
    <source>
        <dbReference type="EMBL" id="KAE8755647.1"/>
    </source>
</evidence>
<dbReference type="Proteomes" id="UP000463700">
    <property type="component" value="Unassembled WGS sequence"/>
</dbReference>
<proteinExistence type="predicted"/>
<dbReference type="PANTHER" id="PTHR12463">
    <property type="entry name" value="OXYGENASE-RELATED"/>
    <property type="match status" value="1"/>
</dbReference>
<feature type="domain" description="Fe2OG dioxygenase" evidence="2">
    <location>
        <begin position="284"/>
        <end position="382"/>
    </location>
</feature>
<comment type="caution">
    <text evidence="3">The sequence shown here is derived from an EMBL/GenBank/DDBJ whole genome shotgun (WGS) entry which is preliminary data.</text>
</comment>
<reference evidence="3 4" key="1">
    <citation type="journal article" date="2020" name="Int. J. Syst. Evol. Microbiol.">
        <title>Paraburkholderia madseniana sp. nov., a phenolic acid-degrading bacterium isolated from acidic forest soil.</title>
        <authorList>
            <person name="Wilhelm R.C."/>
            <person name="Murphy S.J.L."/>
            <person name="Feriancek N.M."/>
            <person name="Karasz D.C."/>
            <person name="DeRito C.M."/>
            <person name="Newman J.D."/>
            <person name="Buckley D.H."/>
        </authorList>
    </citation>
    <scope>NUCLEOTIDE SEQUENCE [LARGE SCALE GENOMIC DNA]</scope>
    <source>
        <strain evidence="3 4">RP11</strain>
    </source>
</reference>
<dbReference type="AlphaFoldDB" id="A0A6N6W4P6"/>
<dbReference type="SUPFAM" id="SSF51197">
    <property type="entry name" value="Clavaminate synthase-like"/>
    <property type="match status" value="1"/>
</dbReference>
<dbReference type="Gene3D" id="2.60.120.590">
    <property type="entry name" value="Alpha-ketoglutarate-dependent dioxygenase AlkB-like"/>
    <property type="match status" value="1"/>
</dbReference>